<name>A0ABM3RQE0_SPIOL</name>
<keyword evidence="3" id="KW-1185">Reference proteome</keyword>
<reference evidence="4" key="2">
    <citation type="submission" date="2025-08" db="UniProtKB">
        <authorList>
            <consortium name="RefSeq"/>
        </authorList>
    </citation>
    <scope>IDENTIFICATION</scope>
    <source>
        <tissue evidence="4">Leaf</tissue>
    </source>
</reference>
<reference evidence="3" key="1">
    <citation type="journal article" date="2021" name="Nat. Commun.">
        <title>Genomic analyses provide insights into spinach domestication and the genetic basis of agronomic traits.</title>
        <authorList>
            <person name="Cai X."/>
            <person name="Sun X."/>
            <person name="Xu C."/>
            <person name="Sun H."/>
            <person name="Wang X."/>
            <person name="Ge C."/>
            <person name="Zhang Z."/>
            <person name="Wang Q."/>
            <person name="Fei Z."/>
            <person name="Jiao C."/>
            <person name="Wang Q."/>
        </authorList>
    </citation>
    <scope>NUCLEOTIDE SEQUENCE [LARGE SCALE GENOMIC DNA]</scope>
    <source>
        <strain evidence="3">cv. Varoflay</strain>
    </source>
</reference>
<gene>
    <name evidence="4" type="primary">LOC130471629</name>
</gene>
<feature type="transmembrane region" description="Helical" evidence="2">
    <location>
        <begin position="49"/>
        <end position="67"/>
    </location>
</feature>
<evidence type="ECO:0000256" key="2">
    <source>
        <dbReference type="SAM" id="Phobius"/>
    </source>
</evidence>
<feature type="region of interest" description="Disordered" evidence="1">
    <location>
        <begin position="195"/>
        <end position="240"/>
    </location>
</feature>
<evidence type="ECO:0000313" key="4">
    <source>
        <dbReference type="RefSeq" id="XP_056697844.1"/>
    </source>
</evidence>
<feature type="compositionally biased region" description="Polar residues" evidence="1">
    <location>
        <begin position="7"/>
        <end position="18"/>
    </location>
</feature>
<accession>A0ABM3RQE0</accession>
<dbReference type="Proteomes" id="UP000813463">
    <property type="component" value="Chromosome 4"/>
</dbReference>
<sequence length="317" mass="34711">MRRNSYMYESSRGTSTSSQEDDVDVPRMTRTCKNFDAFFRRRFASPKKVLARMVAAAGFWVTGILGHQNFGRSGGSQNVVRLKVGYMVGGNMVSESKVKVSLSSSFLFRFIDFALCFVSAEYGFSCVDPVVLGISLDLKTIHDSAPDYKFGKENPRNPRLKDYVLSPSGVARISEVRADPWDSASSPEAVPVKVVLPDLRTTSDPDQRKRKGSTLLRPSAHPKKAKASQSSEKEEVSEVMPPPKNLLHFMPLPGQKLKSVVVAEPPPVDQPLAEEDTIPSPLKPSAALGIEIQDITKVMEAIEADLVPGSDVPTVAE</sequence>
<organism evidence="3 4">
    <name type="scientific">Spinacia oleracea</name>
    <name type="common">Spinach</name>
    <dbReference type="NCBI Taxonomy" id="3562"/>
    <lineage>
        <taxon>Eukaryota</taxon>
        <taxon>Viridiplantae</taxon>
        <taxon>Streptophyta</taxon>
        <taxon>Embryophyta</taxon>
        <taxon>Tracheophyta</taxon>
        <taxon>Spermatophyta</taxon>
        <taxon>Magnoliopsida</taxon>
        <taxon>eudicotyledons</taxon>
        <taxon>Gunneridae</taxon>
        <taxon>Pentapetalae</taxon>
        <taxon>Caryophyllales</taxon>
        <taxon>Chenopodiaceae</taxon>
        <taxon>Chenopodioideae</taxon>
        <taxon>Anserineae</taxon>
        <taxon>Spinacia</taxon>
    </lineage>
</organism>
<evidence type="ECO:0000256" key="1">
    <source>
        <dbReference type="SAM" id="MobiDB-lite"/>
    </source>
</evidence>
<keyword evidence="2" id="KW-1133">Transmembrane helix</keyword>
<feature type="region of interest" description="Disordered" evidence="1">
    <location>
        <begin position="1"/>
        <end position="23"/>
    </location>
</feature>
<evidence type="ECO:0000313" key="3">
    <source>
        <dbReference type="Proteomes" id="UP000813463"/>
    </source>
</evidence>
<dbReference type="RefSeq" id="XP_056697844.1">
    <property type="nucleotide sequence ID" value="XM_056841866.1"/>
</dbReference>
<keyword evidence="2" id="KW-0472">Membrane</keyword>
<dbReference type="GeneID" id="130471629"/>
<proteinExistence type="predicted"/>
<keyword evidence="2" id="KW-0812">Transmembrane</keyword>
<protein>
    <submittedName>
        <fullName evidence="4">Uncharacterized protein</fullName>
    </submittedName>
</protein>